<name>A0ACC0P9Y5_RHOML</name>
<sequence length="113" mass="12624">MLREMVDSDVSRNANTITVLVSALSKQGRTKEAEELLEVVEGGVDLDVVTYNSLMVGYCLQGQMDEAMRLLNAMADGGIRPDTYSYNILIQGYCKNMKLDEAMHLFRQMPLQG</sequence>
<evidence type="ECO:0000313" key="1">
    <source>
        <dbReference type="EMBL" id="KAI8561827.1"/>
    </source>
</evidence>
<keyword evidence="2" id="KW-1185">Reference proteome</keyword>
<dbReference type="EMBL" id="CM046391">
    <property type="protein sequence ID" value="KAI8561827.1"/>
    <property type="molecule type" value="Genomic_DNA"/>
</dbReference>
<dbReference type="Proteomes" id="UP001062846">
    <property type="component" value="Chromosome 4"/>
</dbReference>
<protein>
    <submittedName>
        <fullName evidence="1">Uncharacterized protein</fullName>
    </submittedName>
</protein>
<accession>A0ACC0P9Y5</accession>
<evidence type="ECO:0000313" key="2">
    <source>
        <dbReference type="Proteomes" id="UP001062846"/>
    </source>
</evidence>
<organism evidence="1 2">
    <name type="scientific">Rhododendron molle</name>
    <name type="common">Chinese azalea</name>
    <name type="synonym">Azalea mollis</name>
    <dbReference type="NCBI Taxonomy" id="49168"/>
    <lineage>
        <taxon>Eukaryota</taxon>
        <taxon>Viridiplantae</taxon>
        <taxon>Streptophyta</taxon>
        <taxon>Embryophyta</taxon>
        <taxon>Tracheophyta</taxon>
        <taxon>Spermatophyta</taxon>
        <taxon>Magnoliopsida</taxon>
        <taxon>eudicotyledons</taxon>
        <taxon>Gunneridae</taxon>
        <taxon>Pentapetalae</taxon>
        <taxon>asterids</taxon>
        <taxon>Ericales</taxon>
        <taxon>Ericaceae</taxon>
        <taxon>Ericoideae</taxon>
        <taxon>Rhodoreae</taxon>
        <taxon>Rhododendron</taxon>
    </lineage>
</organism>
<gene>
    <name evidence="1" type="ORF">RHMOL_Rhmol04G0371800</name>
</gene>
<comment type="caution">
    <text evidence="1">The sequence shown here is derived from an EMBL/GenBank/DDBJ whole genome shotgun (WGS) entry which is preliminary data.</text>
</comment>
<proteinExistence type="predicted"/>
<reference evidence="1" key="1">
    <citation type="submission" date="2022-02" db="EMBL/GenBank/DDBJ databases">
        <title>Plant Genome Project.</title>
        <authorList>
            <person name="Zhang R.-G."/>
        </authorList>
    </citation>
    <scope>NUCLEOTIDE SEQUENCE</scope>
    <source>
        <strain evidence="1">AT1</strain>
    </source>
</reference>